<gene>
    <name evidence="2" type="ORF">SINC0208_LOCUS10518</name>
</gene>
<feature type="compositionally biased region" description="Acidic residues" evidence="1">
    <location>
        <begin position="61"/>
        <end position="79"/>
    </location>
</feature>
<feature type="region of interest" description="Disordered" evidence="1">
    <location>
        <begin position="45"/>
        <end position="113"/>
    </location>
</feature>
<dbReference type="EMBL" id="HBIH01026119">
    <property type="protein sequence ID" value="CAE0329886.1"/>
    <property type="molecule type" value="Transcribed_RNA"/>
</dbReference>
<accession>A0A7S3MZS5</accession>
<name>A0A7S3MZS5_9SPIT</name>
<protein>
    <submittedName>
        <fullName evidence="2">Uncharacterized protein</fullName>
    </submittedName>
</protein>
<evidence type="ECO:0000313" key="2">
    <source>
        <dbReference type="EMBL" id="CAE0329886.1"/>
    </source>
</evidence>
<sequence length="179" mass="20429">MGLVVYISNNLEAYSATVNPDESDTVVKDHLAKHQEVWAAFSETELREANENNSKVLGQSFDEEEEFESEEEEDEEENMADFMIRFKGFGRKLENDDDEEEDEPAVEEDDEDDDIFERAMSEASTCSSTEQLPPLKVEKVALPSDEPLNPKFMDNQFWNTKLADESVDLDSLLASLDEE</sequence>
<reference evidence="2" key="1">
    <citation type="submission" date="2021-01" db="EMBL/GenBank/DDBJ databases">
        <authorList>
            <person name="Corre E."/>
            <person name="Pelletier E."/>
            <person name="Niang G."/>
            <person name="Scheremetjew M."/>
            <person name="Finn R."/>
            <person name="Kale V."/>
            <person name="Holt S."/>
            <person name="Cochrane G."/>
            <person name="Meng A."/>
            <person name="Brown T."/>
            <person name="Cohen L."/>
        </authorList>
    </citation>
    <scope>NUCLEOTIDE SEQUENCE</scope>
    <source>
        <strain evidence="2">S3</strain>
    </source>
</reference>
<dbReference type="AlphaFoldDB" id="A0A7S3MZS5"/>
<organism evidence="2">
    <name type="scientific">Strombidium inclinatum</name>
    <dbReference type="NCBI Taxonomy" id="197538"/>
    <lineage>
        <taxon>Eukaryota</taxon>
        <taxon>Sar</taxon>
        <taxon>Alveolata</taxon>
        <taxon>Ciliophora</taxon>
        <taxon>Intramacronucleata</taxon>
        <taxon>Spirotrichea</taxon>
        <taxon>Oligotrichia</taxon>
        <taxon>Strombidiidae</taxon>
        <taxon>Strombidium</taxon>
    </lineage>
</organism>
<proteinExistence type="predicted"/>
<feature type="compositionally biased region" description="Acidic residues" evidence="1">
    <location>
        <begin position="95"/>
        <end position="113"/>
    </location>
</feature>
<evidence type="ECO:0000256" key="1">
    <source>
        <dbReference type="SAM" id="MobiDB-lite"/>
    </source>
</evidence>